<keyword evidence="3" id="KW-1185">Reference proteome</keyword>
<accession>A0A5R8KCJ6</accession>
<feature type="region of interest" description="Disordered" evidence="1">
    <location>
        <begin position="100"/>
        <end position="133"/>
    </location>
</feature>
<organism evidence="2 3">
    <name type="scientific">Phragmitibacter flavus</name>
    <dbReference type="NCBI Taxonomy" id="2576071"/>
    <lineage>
        <taxon>Bacteria</taxon>
        <taxon>Pseudomonadati</taxon>
        <taxon>Verrucomicrobiota</taxon>
        <taxon>Verrucomicrobiia</taxon>
        <taxon>Verrucomicrobiales</taxon>
        <taxon>Verrucomicrobiaceae</taxon>
        <taxon>Phragmitibacter</taxon>
    </lineage>
</organism>
<evidence type="ECO:0000313" key="2">
    <source>
        <dbReference type="EMBL" id="TLD70036.1"/>
    </source>
</evidence>
<name>A0A5R8KCJ6_9BACT</name>
<proteinExistence type="predicted"/>
<dbReference type="EMBL" id="VAUV01000010">
    <property type="protein sequence ID" value="TLD70036.1"/>
    <property type="molecule type" value="Genomic_DNA"/>
</dbReference>
<feature type="compositionally biased region" description="Low complexity" evidence="1">
    <location>
        <begin position="105"/>
        <end position="121"/>
    </location>
</feature>
<gene>
    <name evidence="2" type="ORF">FEM03_15010</name>
</gene>
<evidence type="ECO:0000313" key="3">
    <source>
        <dbReference type="Proteomes" id="UP000306196"/>
    </source>
</evidence>
<dbReference type="RefSeq" id="WP_138087093.1">
    <property type="nucleotide sequence ID" value="NZ_VAUV01000010.1"/>
</dbReference>
<sequence length="516" mass="55197">MSRSLLVLLLITAGGVAAGFFLQKNYESATASTGKKSATGKLSAQDLAPLTGMDPNASPAGEGGDLQVNILQSQIEYLEEQNQLLQSENSQLIDQLAALRGKPGGSTSTPTPSPAPMACAPDASTEKGSAPDPDFAGIGMELLKIRGITDIPIPTALVPPAEVEKRISKWLSTQFAADHGRKQGRALAALGAIPRPVDTIALKAAFLSYQIGGWYDASDATLYLAQGVDAIGPAKENAMALSYGYLFKQKGSTLFPPNTKPLTLDARLGRESILAGDAAQLRFLHALQNPATGGGGGVGEDPDDPSRLVPIPNFLRELELLPFSMGLDFMQAMHSIGNWEQVDATYTRPPISSAELLDSQVYLQDVPFSLLPLEWPDISINGAQPFWNDTLGPIGVVLLLKQHIPEPVAAETVPGWLNDRLMVYENQNPGRDHVVWQSLWRDSNAADAFFGAMRTFVSNRLKDATPNPEPSAGVFQLEHKGRIIRLTRTHGGKGVLYVDAADLAVADEAFKKLSGS</sequence>
<dbReference type="AlphaFoldDB" id="A0A5R8KCJ6"/>
<reference evidence="2 3" key="1">
    <citation type="submission" date="2019-05" db="EMBL/GenBank/DDBJ databases">
        <title>Verrucobacter flavum gen. nov., sp. nov. a new member of the family Verrucomicrobiaceae.</title>
        <authorList>
            <person name="Szuroczki S."/>
            <person name="Abbaszade G."/>
            <person name="Szabo A."/>
            <person name="Felfoldi T."/>
            <person name="Schumann P."/>
            <person name="Boka K."/>
            <person name="Keki Z."/>
            <person name="Toumi M."/>
            <person name="Toth E."/>
        </authorList>
    </citation>
    <scope>NUCLEOTIDE SEQUENCE [LARGE SCALE GENOMIC DNA]</scope>
    <source>
        <strain evidence="2 3">MG-N-17</strain>
    </source>
</reference>
<comment type="caution">
    <text evidence="2">The sequence shown here is derived from an EMBL/GenBank/DDBJ whole genome shotgun (WGS) entry which is preliminary data.</text>
</comment>
<dbReference type="Proteomes" id="UP000306196">
    <property type="component" value="Unassembled WGS sequence"/>
</dbReference>
<protein>
    <submittedName>
        <fullName evidence="2">Uncharacterized protein</fullName>
    </submittedName>
</protein>
<evidence type="ECO:0000256" key="1">
    <source>
        <dbReference type="SAM" id="MobiDB-lite"/>
    </source>
</evidence>
<dbReference type="OrthoDB" id="179324at2"/>